<dbReference type="PANTHER" id="PTHR34387">
    <property type="entry name" value="SLR1258 PROTEIN"/>
    <property type="match status" value="1"/>
</dbReference>
<dbReference type="Proteomes" id="UP000182932">
    <property type="component" value="Unassembled WGS sequence"/>
</dbReference>
<dbReference type="InterPro" id="IPR052022">
    <property type="entry name" value="26kDa_periplasmic_antigen"/>
</dbReference>
<keyword evidence="1" id="KW-0732">Signal</keyword>
<feature type="signal peptide" evidence="1">
    <location>
        <begin position="1"/>
        <end position="20"/>
    </location>
</feature>
<name>A0A975WBP3_9RHOB</name>
<keyword evidence="3" id="KW-1185">Reference proteome</keyword>
<reference evidence="2 3" key="1">
    <citation type="submission" date="2016-10" db="EMBL/GenBank/DDBJ databases">
        <authorList>
            <person name="Varghese N."/>
            <person name="Submissions S."/>
        </authorList>
    </citation>
    <scope>NUCLEOTIDE SEQUENCE [LARGE SCALE GENOMIC DNA]</scope>
    <source>
        <strain evidence="2 3">FF3</strain>
    </source>
</reference>
<sequence length="237" mass="25090">MLRRLIVNTFVALIATIPVAAQETPVARQIVVTGEGQVQAAPDMATLSIGVGHEAPTAAEAMAEVSGTVQQIFTRLTELGVAPRDVQTASLRIDPIWRDRNRSTPEEPPEIVGFRAQNDITVRLRDMARLGEVIGLLVEDGANRLSGVSFGAQSPDLHMTEARRLAVVDAQARAALYAKTAGVELGPVIEIVEPGNSGGPGPMFARAESMSVVGDVPVAGGELTFSAQVRMTFAITR</sequence>
<gene>
    <name evidence="2" type="ORF">SAMN04487940_110179</name>
</gene>
<protein>
    <recommendedName>
        <fullName evidence="4">Outer membrane protein</fullName>
    </recommendedName>
</protein>
<dbReference type="InterPro" id="IPR007497">
    <property type="entry name" value="SIMPL/DUF541"/>
</dbReference>
<evidence type="ECO:0000256" key="1">
    <source>
        <dbReference type="SAM" id="SignalP"/>
    </source>
</evidence>
<dbReference type="AlphaFoldDB" id="A0A975WBP3"/>
<organism evidence="2 3">
    <name type="scientific">Marinovum algicola</name>
    <dbReference type="NCBI Taxonomy" id="42444"/>
    <lineage>
        <taxon>Bacteria</taxon>
        <taxon>Pseudomonadati</taxon>
        <taxon>Pseudomonadota</taxon>
        <taxon>Alphaproteobacteria</taxon>
        <taxon>Rhodobacterales</taxon>
        <taxon>Roseobacteraceae</taxon>
        <taxon>Marinovum</taxon>
    </lineage>
</organism>
<evidence type="ECO:0000313" key="2">
    <source>
        <dbReference type="EMBL" id="SEJ79731.1"/>
    </source>
</evidence>
<comment type="caution">
    <text evidence="2">The sequence shown here is derived from an EMBL/GenBank/DDBJ whole genome shotgun (WGS) entry which is preliminary data.</text>
</comment>
<dbReference type="EMBL" id="FNYY01000010">
    <property type="protein sequence ID" value="SEJ79731.1"/>
    <property type="molecule type" value="Genomic_DNA"/>
</dbReference>
<dbReference type="GO" id="GO:0006974">
    <property type="term" value="P:DNA damage response"/>
    <property type="evidence" value="ECO:0007669"/>
    <property type="project" value="TreeGrafter"/>
</dbReference>
<feature type="chain" id="PRO_5037248329" description="Outer membrane protein" evidence="1">
    <location>
        <begin position="21"/>
        <end position="237"/>
    </location>
</feature>
<dbReference type="PANTHER" id="PTHR34387:SF1">
    <property type="entry name" value="PERIPLASMIC IMMUNOGENIC PROTEIN"/>
    <property type="match status" value="1"/>
</dbReference>
<dbReference type="Gene3D" id="3.30.110.170">
    <property type="entry name" value="Protein of unknown function (DUF541), domain 1"/>
    <property type="match status" value="1"/>
</dbReference>
<evidence type="ECO:0000313" key="3">
    <source>
        <dbReference type="Proteomes" id="UP000182932"/>
    </source>
</evidence>
<accession>A0A975WBP3</accession>
<dbReference type="Gene3D" id="3.30.70.2970">
    <property type="entry name" value="Protein of unknown function (DUF541), domain 2"/>
    <property type="match status" value="1"/>
</dbReference>
<evidence type="ECO:0008006" key="4">
    <source>
        <dbReference type="Google" id="ProtNLM"/>
    </source>
</evidence>
<proteinExistence type="predicted"/>
<dbReference type="Pfam" id="PF04402">
    <property type="entry name" value="SIMPL"/>
    <property type="match status" value="1"/>
</dbReference>